<dbReference type="GO" id="GO:0016705">
    <property type="term" value="F:oxidoreductase activity, acting on paired donors, with incorporation or reduction of molecular oxygen"/>
    <property type="evidence" value="ECO:0007669"/>
    <property type="project" value="InterPro"/>
</dbReference>
<dbReference type="InterPro" id="IPR036396">
    <property type="entry name" value="Cyt_P450_sf"/>
</dbReference>
<dbReference type="PANTHER" id="PTHR46696:SF1">
    <property type="entry name" value="CYTOCHROME P450 YJIB-RELATED"/>
    <property type="match status" value="1"/>
</dbReference>
<dbReference type="Pfam" id="PF00067">
    <property type="entry name" value="p450"/>
    <property type="match status" value="1"/>
</dbReference>
<evidence type="ECO:0000256" key="2">
    <source>
        <dbReference type="ARBA" id="ARBA00022617"/>
    </source>
</evidence>
<dbReference type="InterPro" id="IPR017972">
    <property type="entry name" value="Cyt_P450_CS"/>
</dbReference>
<dbReference type="PANTHER" id="PTHR46696">
    <property type="entry name" value="P450, PUTATIVE (EUROFUNG)-RELATED"/>
    <property type="match status" value="1"/>
</dbReference>
<dbReference type="Proteomes" id="UP000198420">
    <property type="component" value="Unassembled WGS sequence"/>
</dbReference>
<dbReference type="SUPFAM" id="SSF48264">
    <property type="entry name" value="Cytochrome P450"/>
    <property type="match status" value="1"/>
</dbReference>
<dbReference type="InterPro" id="IPR002397">
    <property type="entry name" value="Cyt_P450_B"/>
</dbReference>
<accession>A0A239F3I7</accession>
<dbReference type="CDD" id="cd11030">
    <property type="entry name" value="CYP105-like"/>
    <property type="match status" value="1"/>
</dbReference>
<evidence type="ECO:0000256" key="3">
    <source>
        <dbReference type="ARBA" id="ARBA00022723"/>
    </source>
</evidence>
<keyword evidence="6 7" id="KW-0503">Monooxygenase</keyword>
<evidence type="ECO:0000256" key="4">
    <source>
        <dbReference type="ARBA" id="ARBA00023002"/>
    </source>
</evidence>
<evidence type="ECO:0000256" key="7">
    <source>
        <dbReference type="RuleBase" id="RU000461"/>
    </source>
</evidence>
<comment type="similarity">
    <text evidence="1 7">Belongs to the cytochrome P450 family.</text>
</comment>
<dbReference type="PRINTS" id="PR00359">
    <property type="entry name" value="BP450"/>
</dbReference>
<dbReference type="AlphaFoldDB" id="A0A239F3I7"/>
<keyword evidence="4 7" id="KW-0560">Oxidoreductase</keyword>
<gene>
    <name evidence="8" type="ORF">SAMN06265355_11946</name>
</gene>
<keyword evidence="9" id="KW-1185">Reference proteome</keyword>
<organism evidence="8 9">
    <name type="scientific">Actinomadura mexicana</name>
    <dbReference type="NCBI Taxonomy" id="134959"/>
    <lineage>
        <taxon>Bacteria</taxon>
        <taxon>Bacillati</taxon>
        <taxon>Actinomycetota</taxon>
        <taxon>Actinomycetes</taxon>
        <taxon>Streptosporangiales</taxon>
        <taxon>Thermomonosporaceae</taxon>
        <taxon>Actinomadura</taxon>
    </lineage>
</organism>
<proteinExistence type="inferred from homology"/>
<dbReference type="GO" id="GO:0004497">
    <property type="term" value="F:monooxygenase activity"/>
    <property type="evidence" value="ECO:0007669"/>
    <property type="project" value="UniProtKB-KW"/>
</dbReference>
<dbReference type="Gene3D" id="1.10.630.10">
    <property type="entry name" value="Cytochrome P450"/>
    <property type="match status" value="1"/>
</dbReference>
<evidence type="ECO:0000313" key="9">
    <source>
        <dbReference type="Proteomes" id="UP000198420"/>
    </source>
</evidence>
<keyword evidence="2 7" id="KW-0349">Heme</keyword>
<evidence type="ECO:0000256" key="5">
    <source>
        <dbReference type="ARBA" id="ARBA00023004"/>
    </source>
</evidence>
<dbReference type="FunFam" id="1.10.630.10:FF:000018">
    <property type="entry name" value="Cytochrome P450 monooxygenase"/>
    <property type="match status" value="1"/>
</dbReference>
<keyword evidence="5 7" id="KW-0408">Iron</keyword>
<sequence>MTTQPADAAGTFPVPRACPFRLPPEYERLRTGKRAVRARMAGGNSAWLVARHEDARKVLSDPRMSVDRRREGFPRFAPVTEEERQASFRAFRPPLNWMDPPEHTAARRSVRAEFSPGRTEALRPRVQEIVDRRLDLMAAAARPVDLVRELAVPVPSLVICELLGVPYSVHGHFEERTGRMFSHATPAAERARAAHEIRSLLAGLVADKERDPPDDLLGRLIVRGRQEGALDLDAVVSMAFVLLVAGHSTTADMIALGALTLLEHPGQLASMVADPARTPLAVDELLRYLTVVNASTARTALADVEVGGVTVRAGEGVVVLGPAANRDPEVFERPDEFDVGRGGGRHLAFGVGRHRCLGHHLARMELQIVFDTLFRRVPGLRLAVPFGALSFKEKANIYGVRELPVTW</sequence>
<dbReference type="PRINTS" id="PR00385">
    <property type="entry name" value="P450"/>
</dbReference>
<dbReference type="RefSeq" id="WP_089316036.1">
    <property type="nucleotide sequence ID" value="NZ_FZNP01000019.1"/>
</dbReference>
<name>A0A239F3I7_9ACTN</name>
<dbReference type="PROSITE" id="PS00086">
    <property type="entry name" value="CYTOCHROME_P450"/>
    <property type="match status" value="1"/>
</dbReference>
<evidence type="ECO:0000256" key="6">
    <source>
        <dbReference type="ARBA" id="ARBA00023033"/>
    </source>
</evidence>
<protein>
    <submittedName>
        <fullName evidence="8">Cytochrome P450</fullName>
    </submittedName>
</protein>
<keyword evidence="3 7" id="KW-0479">Metal-binding</keyword>
<evidence type="ECO:0000313" key="8">
    <source>
        <dbReference type="EMBL" id="SNS50664.1"/>
    </source>
</evidence>
<dbReference type="GO" id="GO:0020037">
    <property type="term" value="F:heme binding"/>
    <property type="evidence" value="ECO:0007669"/>
    <property type="project" value="InterPro"/>
</dbReference>
<dbReference type="EMBL" id="FZNP01000019">
    <property type="protein sequence ID" value="SNS50664.1"/>
    <property type="molecule type" value="Genomic_DNA"/>
</dbReference>
<dbReference type="OrthoDB" id="4133219at2"/>
<reference evidence="9" key="1">
    <citation type="submission" date="2017-06" db="EMBL/GenBank/DDBJ databases">
        <authorList>
            <person name="Varghese N."/>
            <person name="Submissions S."/>
        </authorList>
    </citation>
    <scope>NUCLEOTIDE SEQUENCE [LARGE SCALE GENOMIC DNA]</scope>
    <source>
        <strain evidence="9">DSM 44485</strain>
    </source>
</reference>
<evidence type="ECO:0000256" key="1">
    <source>
        <dbReference type="ARBA" id="ARBA00010617"/>
    </source>
</evidence>
<dbReference type="GO" id="GO:0005506">
    <property type="term" value="F:iron ion binding"/>
    <property type="evidence" value="ECO:0007669"/>
    <property type="project" value="InterPro"/>
</dbReference>
<dbReference type="InterPro" id="IPR001128">
    <property type="entry name" value="Cyt_P450"/>
</dbReference>